<dbReference type="EMBL" id="CP017812">
    <property type="protein sequence ID" value="AOZ72447.1"/>
    <property type="molecule type" value="Genomic_DNA"/>
</dbReference>
<dbReference type="AlphaFoldDB" id="A0A1D9MJG6"/>
<evidence type="ECO:0000313" key="2">
    <source>
        <dbReference type="EMBL" id="AOZ72447.1"/>
    </source>
</evidence>
<evidence type="ECO:0000313" key="3">
    <source>
        <dbReference type="Proteomes" id="UP000176288"/>
    </source>
</evidence>
<reference evidence="2 3" key="1">
    <citation type="submission" date="2016-10" db="EMBL/GenBank/DDBJ databases">
        <title>Actinomyces aegypiusis sp. nov., isolated from the Aegypius monachus in Qinghai Tibet Plateau China.</title>
        <authorList>
            <person name="Wang Y."/>
        </authorList>
    </citation>
    <scope>NUCLEOTIDE SEQUENCE [LARGE SCALE GENOMIC DNA]</scope>
    <source>
        <strain evidence="2 3">VUL4_3</strain>
    </source>
</reference>
<dbReference type="Gene3D" id="3.40.50.2000">
    <property type="entry name" value="Glycogen Phosphorylase B"/>
    <property type="match status" value="1"/>
</dbReference>
<feature type="domain" description="Glycosyl transferase family 28 C-terminal" evidence="1">
    <location>
        <begin position="20"/>
        <end position="160"/>
    </location>
</feature>
<sequence length="196" mass="22148">MTENVLQLIARKSEYDQLVVFMVGTHHLAFDRFIGYAEAYSTEHPNSLVLIQYGSSRAPRAGHGFAFFTKEESKILSQKADLLVAHGGPSIMMEWAREGHYPVCVPRNPKLGEHIDEHQMVFCEMMQNRGLTITAHNEEELKIAIQHVLADQMPRSERARRCNQLLPPVTISASRVGELANALIQAGRDRLRQTKS</sequence>
<gene>
    <name evidence="2" type="ORF">BK816_03355</name>
</gene>
<dbReference type="GO" id="GO:0016758">
    <property type="term" value="F:hexosyltransferase activity"/>
    <property type="evidence" value="ECO:0007669"/>
    <property type="project" value="InterPro"/>
</dbReference>
<proteinExistence type="predicted"/>
<dbReference type="OrthoDB" id="555447at2"/>
<dbReference type="Proteomes" id="UP000176288">
    <property type="component" value="Chromosome"/>
</dbReference>
<dbReference type="STRING" id="1912795.BK816_03355"/>
<dbReference type="InterPro" id="IPR007235">
    <property type="entry name" value="Glyco_trans_28_C"/>
</dbReference>
<organism evidence="2 3">
    <name type="scientific">Boudabousia tangfeifanii</name>
    <dbReference type="NCBI Taxonomy" id="1912795"/>
    <lineage>
        <taxon>Bacteria</taxon>
        <taxon>Bacillati</taxon>
        <taxon>Actinomycetota</taxon>
        <taxon>Actinomycetes</taxon>
        <taxon>Actinomycetales</taxon>
        <taxon>Actinomycetaceae</taxon>
        <taxon>Boudabousia</taxon>
    </lineage>
</organism>
<dbReference type="RefSeq" id="WP_071163913.1">
    <property type="nucleotide sequence ID" value="NZ_CP017812.1"/>
</dbReference>
<keyword evidence="3" id="KW-1185">Reference proteome</keyword>
<evidence type="ECO:0000259" key="1">
    <source>
        <dbReference type="Pfam" id="PF04101"/>
    </source>
</evidence>
<dbReference type="Pfam" id="PF04101">
    <property type="entry name" value="Glyco_tran_28_C"/>
    <property type="match status" value="1"/>
</dbReference>
<name>A0A1D9MJG6_9ACTO</name>
<dbReference type="KEGG" id="avu:BK816_03355"/>
<accession>A0A1D9MJG6</accession>
<protein>
    <recommendedName>
        <fullName evidence="1">Glycosyl transferase family 28 C-terminal domain-containing protein</fullName>
    </recommendedName>
</protein>